<dbReference type="EC" id="4.2.99.20" evidence="3"/>
<name>A0A017TDJ6_9BACT</name>
<dbReference type="Proteomes" id="UP000019678">
    <property type="component" value="Unassembled WGS sequence"/>
</dbReference>
<feature type="compositionally biased region" description="Basic and acidic residues" evidence="4">
    <location>
        <begin position="32"/>
        <end position="47"/>
    </location>
</feature>
<proteinExistence type="inferred from homology"/>
<dbReference type="PANTHER" id="PTHR42916">
    <property type="entry name" value="2-SUCCINYL-5-ENOLPYRUVYL-6-HYDROXY-3-CYCLOHEXENE-1-CARBOXYLATE SYNTHASE"/>
    <property type="match status" value="1"/>
</dbReference>
<reference evidence="6 7" key="1">
    <citation type="submission" date="2013-05" db="EMBL/GenBank/DDBJ databases">
        <title>Genome assembly of Chondromyces apiculatus DSM 436.</title>
        <authorList>
            <person name="Sharma G."/>
            <person name="Khatri I."/>
            <person name="Kaur C."/>
            <person name="Mayilraj S."/>
            <person name="Subramanian S."/>
        </authorList>
    </citation>
    <scope>NUCLEOTIDE SEQUENCE [LARGE SCALE GENOMIC DNA]</scope>
    <source>
        <strain evidence="6 7">DSM 436</strain>
    </source>
</reference>
<evidence type="ECO:0000313" key="6">
    <source>
        <dbReference type="EMBL" id="EYF06885.1"/>
    </source>
</evidence>
<keyword evidence="7" id="KW-1185">Reference proteome</keyword>
<dbReference type="AlphaFoldDB" id="A0A017TDJ6"/>
<keyword evidence="1 3" id="KW-0474">Menaquinone biosynthesis</keyword>
<dbReference type="UniPathway" id="UPA00079"/>
<comment type="pathway">
    <text evidence="3">Quinol/quinone metabolism; 1,4-dihydroxy-2-naphthoate biosynthesis; 1,4-dihydroxy-2-naphthoate from chorismate: step 3/7.</text>
</comment>
<comment type="subunit">
    <text evidence="3">Monomer.</text>
</comment>
<evidence type="ECO:0000256" key="2">
    <source>
        <dbReference type="ARBA" id="ARBA00023239"/>
    </source>
</evidence>
<dbReference type="InterPro" id="IPR029058">
    <property type="entry name" value="AB_hydrolase_fold"/>
</dbReference>
<sequence>MAGSYRTLGAEAGSDGAHRRHHHHRSHCLHRPTADHPMTSRDLDRVPPADAPADAPADPPADPPADLLPHLHADTCGAGPRLVLVHGFTQTRRCWGALPAVFQRDHQLLCVDLPGHGRSPAPARDLPDAARRLGATAGQAIYLGYSLGGRVCLHLALACPTLVRALILVGATPGIDDPAARDDRAAADDRLADHLERIGVPAFLDEWLAQPLFRDLRPDAQDRAARAESTASGLAAALRTLGTGRQEPLWPRLHTLTMPVLVVAGARDEKFATLGARMATAIGPHAHLALIPDAGHAAHLEQPAAFTDLVQAWLHAHAAHAPHDLPYAPTPS</sequence>
<dbReference type="Pfam" id="PF12697">
    <property type="entry name" value="Abhydrolase_6"/>
    <property type="match status" value="1"/>
</dbReference>
<dbReference type="UniPathway" id="UPA01057">
    <property type="reaction ID" value="UER00900"/>
</dbReference>
<evidence type="ECO:0000313" key="7">
    <source>
        <dbReference type="Proteomes" id="UP000019678"/>
    </source>
</evidence>
<evidence type="ECO:0000256" key="4">
    <source>
        <dbReference type="SAM" id="MobiDB-lite"/>
    </source>
</evidence>
<dbReference type="HAMAP" id="MF_01660">
    <property type="entry name" value="MenH"/>
    <property type="match status" value="1"/>
</dbReference>
<evidence type="ECO:0000256" key="3">
    <source>
        <dbReference type="HAMAP-Rule" id="MF_01660"/>
    </source>
</evidence>
<feature type="compositionally biased region" description="Basic residues" evidence="4">
    <location>
        <begin position="18"/>
        <end position="30"/>
    </location>
</feature>
<feature type="domain" description="AB hydrolase-1" evidence="5">
    <location>
        <begin position="82"/>
        <end position="308"/>
    </location>
</feature>
<organism evidence="6 7">
    <name type="scientific">Chondromyces apiculatus DSM 436</name>
    <dbReference type="NCBI Taxonomy" id="1192034"/>
    <lineage>
        <taxon>Bacteria</taxon>
        <taxon>Pseudomonadati</taxon>
        <taxon>Myxococcota</taxon>
        <taxon>Polyangia</taxon>
        <taxon>Polyangiales</taxon>
        <taxon>Polyangiaceae</taxon>
        <taxon>Chondromyces</taxon>
    </lineage>
</organism>
<dbReference type="SUPFAM" id="SSF53474">
    <property type="entry name" value="alpha/beta-Hydrolases"/>
    <property type="match status" value="1"/>
</dbReference>
<feature type="region of interest" description="Disordered" evidence="4">
    <location>
        <begin position="1"/>
        <end position="71"/>
    </location>
</feature>
<dbReference type="Gene3D" id="3.40.50.1820">
    <property type="entry name" value="alpha/beta hydrolase"/>
    <property type="match status" value="1"/>
</dbReference>
<comment type="function">
    <text evidence="3">Catalyzes a proton abstraction reaction that results in 2,5-elimination of pyruvate from 2-succinyl-5-enolpyruvyl-6-hydroxy-3-cyclohexene-1-carboxylate (SEPHCHC) and the formation of 2-succinyl-6-hydroxy-2,4-cyclohexadiene-1-carboxylate (SHCHC).</text>
</comment>
<comment type="pathway">
    <text evidence="3">Quinol/quinone metabolism; menaquinone biosynthesis.</text>
</comment>
<comment type="similarity">
    <text evidence="3">Belongs to the AB hydrolase superfamily. MenH family.</text>
</comment>
<comment type="caution">
    <text evidence="6">The sequence shown here is derived from an EMBL/GenBank/DDBJ whole genome shotgun (WGS) entry which is preliminary data.</text>
</comment>
<accession>A0A017TDJ6</accession>
<keyword evidence="2 3" id="KW-0456">Lyase</keyword>
<dbReference type="eggNOG" id="COG2267">
    <property type="taxonomic scope" value="Bacteria"/>
</dbReference>
<dbReference type="GO" id="GO:0009234">
    <property type="term" value="P:menaquinone biosynthetic process"/>
    <property type="evidence" value="ECO:0007669"/>
    <property type="project" value="UniProtKB-UniRule"/>
</dbReference>
<dbReference type="EMBL" id="ASRX01000014">
    <property type="protein sequence ID" value="EYF06885.1"/>
    <property type="molecule type" value="Genomic_DNA"/>
</dbReference>
<dbReference type="RefSeq" id="WP_052374748.1">
    <property type="nucleotide sequence ID" value="NZ_ASRX01000014.1"/>
</dbReference>
<dbReference type="InterPro" id="IPR022485">
    <property type="entry name" value="SHCHC_synthase_MenH"/>
</dbReference>
<comment type="catalytic activity">
    <reaction evidence="3">
        <text>5-enolpyruvoyl-6-hydroxy-2-succinyl-cyclohex-3-ene-1-carboxylate = (1R,6R)-6-hydroxy-2-succinyl-cyclohexa-2,4-diene-1-carboxylate + pyruvate</text>
        <dbReference type="Rhea" id="RHEA:25597"/>
        <dbReference type="ChEBI" id="CHEBI:15361"/>
        <dbReference type="ChEBI" id="CHEBI:58689"/>
        <dbReference type="ChEBI" id="CHEBI:58818"/>
        <dbReference type="EC" id="4.2.99.20"/>
    </reaction>
</comment>
<dbReference type="PANTHER" id="PTHR42916:SF1">
    <property type="entry name" value="PROTEIN PHYLLO, CHLOROPLASTIC"/>
    <property type="match status" value="1"/>
</dbReference>
<gene>
    <name evidence="3" type="primary">menH</name>
    <name evidence="6" type="ORF">CAP_1582</name>
</gene>
<evidence type="ECO:0000256" key="1">
    <source>
        <dbReference type="ARBA" id="ARBA00022428"/>
    </source>
</evidence>
<dbReference type="InterPro" id="IPR000073">
    <property type="entry name" value="AB_hydrolase_1"/>
</dbReference>
<dbReference type="GO" id="GO:0070205">
    <property type="term" value="F:2-succinyl-6-hydroxy-2,4-cyclohexadiene-1-carboxylate synthase activity"/>
    <property type="evidence" value="ECO:0007669"/>
    <property type="project" value="UniProtKB-UniRule"/>
</dbReference>
<protein>
    <recommendedName>
        <fullName evidence="3">Putative 2-succinyl-6-hydroxy-2,4-cyclohexadiene-1-carboxylate synthase</fullName>
        <shortName evidence="3">SHCHC synthase</shortName>
        <ecNumber evidence="3">4.2.99.20</ecNumber>
    </recommendedName>
</protein>
<dbReference type="STRING" id="1192034.CAP_1582"/>
<evidence type="ECO:0000259" key="5">
    <source>
        <dbReference type="Pfam" id="PF12697"/>
    </source>
</evidence>